<proteinExistence type="predicted"/>
<reference evidence="4" key="1">
    <citation type="submission" date="2020-11" db="EMBL/GenBank/DDBJ databases">
        <authorList>
            <person name="Tran Van P."/>
        </authorList>
    </citation>
    <scope>NUCLEOTIDE SEQUENCE</scope>
</reference>
<sequence>MRPAKSFSSGCAEQNKRGSVVEVDIRERQDAVTLCYLLTRAPRAPPPSVSILFRSSDKIPRRGEIGGVSGVRGVRCESECQRRHRARTPLQPDSSCFSRSPDSVFDMSEVTTPTQSPADGFHITRLRSKRLKFRRHTEPDHALCYSVFWQDPPQSLVDTTIEFLKRKYEGELTCAVDVGCGRGDSTVAWASHFKSVIGTDVDPARVGSAKKMHLNSPNVKFVVCPAESLSMGDETVQMLGSKAAHWFDIPAFFSEVYRVLAPGGVCALFNCKLVPSAFPSLSPQDEAQLMDVVKWADSRLIKYWPKERNHILEEYRSIDFPFRDKEEVRDTILYHDVDLKVGELTEYIQSWSAFQGFQEKEGEAAAQDFMQTFNERIRKVLHEATEVKARFHYFLLLGRKSMS</sequence>
<dbReference type="GO" id="GO:0032259">
    <property type="term" value="P:methylation"/>
    <property type="evidence" value="ECO:0007669"/>
    <property type="project" value="UniProtKB-KW"/>
</dbReference>
<dbReference type="InterPro" id="IPR029063">
    <property type="entry name" value="SAM-dependent_MTases_sf"/>
</dbReference>
<dbReference type="EMBL" id="LR899699">
    <property type="protein sequence ID" value="CAD7241833.1"/>
    <property type="molecule type" value="Genomic_DNA"/>
</dbReference>
<evidence type="ECO:0000256" key="1">
    <source>
        <dbReference type="ARBA" id="ARBA00022603"/>
    </source>
</evidence>
<dbReference type="PANTHER" id="PTHR44942:SF4">
    <property type="entry name" value="METHYLTRANSFERASE TYPE 11 DOMAIN-CONTAINING PROTEIN"/>
    <property type="match status" value="1"/>
</dbReference>
<name>A0A7R8X0R2_9CRUS</name>
<feature type="domain" description="Methyltransferase" evidence="3">
    <location>
        <begin position="176"/>
        <end position="264"/>
    </location>
</feature>
<dbReference type="Pfam" id="PF13649">
    <property type="entry name" value="Methyltransf_25"/>
    <property type="match status" value="1"/>
</dbReference>
<dbReference type="Gene3D" id="3.40.50.150">
    <property type="entry name" value="Vaccinia Virus protein VP39"/>
    <property type="match status" value="1"/>
</dbReference>
<accession>A0A7R8X0R2</accession>
<evidence type="ECO:0000313" key="4">
    <source>
        <dbReference type="EMBL" id="CAD7241833.1"/>
    </source>
</evidence>
<dbReference type="InterPro" id="IPR051052">
    <property type="entry name" value="Diverse_substrate_MTase"/>
</dbReference>
<gene>
    <name evidence="4" type="ORF">DSTB1V02_LOCUS1811</name>
</gene>
<dbReference type="EMBL" id="CAJPEV010000182">
    <property type="protein sequence ID" value="CAG0881942.1"/>
    <property type="molecule type" value="Genomic_DNA"/>
</dbReference>
<dbReference type="SUPFAM" id="SSF53335">
    <property type="entry name" value="S-adenosyl-L-methionine-dependent methyltransferases"/>
    <property type="match status" value="1"/>
</dbReference>
<keyword evidence="1" id="KW-0489">Methyltransferase</keyword>
<protein>
    <recommendedName>
        <fullName evidence="3">Methyltransferase domain-containing protein</fullName>
    </recommendedName>
</protein>
<dbReference type="GO" id="GO:0008168">
    <property type="term" value="F:methyltransferase activity"/>
    <property type="evidence" value="ECO:0007669"/>
    <property type="project" value="UniProtKB-KW"/>
</dbReference>
<evidence type="ECO:0000256" key="2">
    <source>
        <dbReference type="ARBA" id="ARBA00022679"/>
    </source>
</evidence>
<dbReference type="Proteomes" id="UP000677054">
    <property type="component" value="Unassembled WGS sequence"/>
</dbReference>
<evidence type="ECO:0000259" key="3">
    <source>
        <dbReference type="Pfam" id="PF13649"/>
    </source>
</evidence>
<dbReference type="AlphaFoldDB" id="A0A7R8X0R2"/>
<keyword evidence="5" id="KW-1185">Reference proteome</keyword>
<dbReference type="OrthoDB" id="8123669at2759"/>
<dbReference type="CDD" id="cd02440">
    <property type="entry name" value="AdoMet_MTases"/>
    <property type="match status" value="1"/>
</dbReference>
<dbReference type="InterPro" id="IPR041698">
    <property type="entry name" value="Methyltransf_25"/>
</dbReference>
<evidence type="ECO:0000313" key="5">
    <source>
        <dbReference type="Proteomes" id="UP000677054"/>
    </source>
</evidence>
<organism evidence="4">
    <name type="scientific">Darwinula stevensoni</name>
    <dbReference type="NCBI Taxonomy" id="69355"/>
    <lineage>
        <taxon>Eukaryota</taxon>
        <taxon>Metazoa</taxon>
        <taxon>Ecdysozoa</taxon>
        <taxon>Arthropoda</taxon>
        <taxon>Crustacea</taxon>
        <taxon>Oligostraca</taxon>
        <taxon>Ostracoda</taxon>
        <taxon>Podocopa</taxon>
        <taxon>Podocopida</taxon>
        <taxon>Darwinulocopina</taxon>
        <taxon>Darwinuloidea</taxon>
        <taxon>Darwinulidae</taxon>
        <taxon>Darwinula</taxon>
    </lineage>
</organism>
<dbReference type="PANTHER" id="PTHR44942">
    <property type="entry name" value="METHYLTRANSF_11 DOMAIN-CONTAINING PROTEIN"/>
    <property type="match status" value="1"/>
</dbReference>
<keyword evidence="2" id="KW-0808">Transferase</keyword>